<accession>A0AAN6YCJ3</accession>
<sequence length="438" mass="47317">MDLNDQFGGRTDDDLFADDYEPIPEHQQEIISVPVPVPDPTPIQDVSSYTAASTAPSAPFSSQPPQAPKSQLANSRHNKPPRGPSSHHNNNNNKQHNNRPNNAAPASETPTIPPTSTSPPPPTAPKEPAAAREPGAVGRNTASVNSESRIGSGVNPRKKPTEEELIAKMEKMRILNEEKTRKFEKAQRDEVEHAAAYARGMEEARRRKAEEDKRRKAEEEKTKRLDDERAKNRERKLAAMGMKEGGWDEGKDERLAEEERTRFRGANGWVRGFRSGGGLGASRYADGNGSGNGEDRFGAGGDDRGGYRGRGGGRGGRGRGGGRGGHHRALFDATDGEDRDRDRAHDGASGGSYSDVQSKGNNRTKEADKPPLAPEEFPALPGSVPGSKNTEPTTTKIDTKTPAAAGTWAKQAVFSPLSPLGKWDDEVAAQDDKKEGKT</sequence>
<feature type="compositionally biased region" description="Polar residues" evidence="1">
    <location>
        <begin position="351"/>
        <end position="361"/>
    </location>
</feature>
<feature type="compositionally biased region" description="Polar residues" evidence="1">
    <location>
        <begin position="140"/>
        <end position="149"/>
    </location>
</feature>
<feature type="compositionally biased region" description="Basic and acidic residues" evidence="1">
    <location>
        <begin position="293"/>
        <end position="306"/>
    </location>
</feature>
<keyword evidence="3" id="KW-1185">Reference proteome</keyword>
<feature type="compositionally biased region" description="Basic and acidic residues" evidence="1">
    <location>
        <begin position="245"/>
        <end position="255"/>
    </location>
</feature>
<feature type="compositionally biased region" description="Basic and acidic residues" evidence="1">
    <location>
        <begin position="336"/>
        <end position="346"/>
    </location>
</feature>
<evidence type="ECO:0000313" key="3">
    <source>
        <dbReference type="Proteomes" id="UP001301769"/>
    </source>
</evidence>
<feature type="region of interest" description="Disordered" evidence="1">
    <location>
        <begin position="268"/>
        <end position="438"/>
    </location>
</feature>
<feature type="region of interest" description="Disordered" evidence="1">
    <location>
        <begin position="181"/>
        <end position="255"/>
    </location>
</feature>
<name>A0AAN6YCJ3_9PEZI</name>
<feature type="compositionally biased region" description="Low complexity" evidence="1">
    <location>
        <begin position="47"/>
        <end position="71"/>
    </location>
</feature>
<organism evidence="2 3">
    <name type="scientific">Rhypophila decipiens</name>
    <dbReference type="NCBI Taxonomy" id="261697"/>
    <lineage>
        <taxon>Eukaryota</taxon>
        <taxon>Fungi</taxon>
        <taxon>Dikarya</taxon>
        <taxon>Ascomycota</taxon>
        <taxon>Pezizomycotina</taxon>
        <taxon>Sordariomycetes</taxon>
        <taxon>Sordariomycetidae</taxon>
        <taxon>Sordariales</taxon>
        <taxon>Naviculisporaceae</taxon>
        <taxon>Rhypophila</taxon>
    </lineage>
</organism>
<feature type="compositionally biased region" description="Gly residues" evidence="1">
    <location>
        <begin position="308"/>
        <end position="323"/>
    </location>
</feature>
<proteinExistence type="predicted"/>
<gene>
    <name evidence="2" type="ORF">QBC37DRAFT_421765</name>
</gene>
<feature type="compositionally biased region" description="Basic and acidic residues" evidence="1">
    <location>
        <begin position="200"/>
        <end position="237"/>
    </location>
</feature>
<protein>
    <submittedName>
        <fullName evidence="2">Uncharacterized protein</fullName>
    </submittedName>
</protein>
<evidence type="ECO:0000256" key="1">
    <source>
        <dbReference type="SAM" id="MobiDB-lite"/>
    </source>
</evidence>
<feature type="compositionally biased region" description="Pro residues" evidence="1">
    <location>
        <begin position="111"/>
        <end position="125"/>
    </location>
</feature>
<evidence type="ECO:0000313" key="2">
    <source>
        <dbReference type="EMBL" id="KAK4214127.1"/>
    </source>
</evidence>
<feature type="compositionally biased region" description="Basic and acidic residues" evidence="1">
    <location>
        <begin position="422"/>
        <end position="438"/>
    </location>
</feature>
<dbReference type="EMBL" id="MU858098">
    <property type="protein sequence ID" value="KAK4214127.1"/>
    <property type="molecule type" value="Genomic_DNA"/>
</dbReference>
<dbReference type="Proteomes" id="UP001301769">
    <property type="component" value="Unassembled WGS sequence"/>
</dbReference>
<feature type="compositionally biased region" description="Low complexity" evidence="1">
    <location>
        <begin position="87"/>
        <end position="110"/>
    </location>
</feature>
<dbReference type="AlphaFoldDB" id="A0AAN6YCJ3"/>
<reference evidence="2" key="1">
    <citation type="journal article" date="2023" name="Mol. Phylogenet. Evol.">
        <title>Genome-scale phylogeny and comparative genomics of the fungal order Sordariales.</title>
        <authorList>
            <person name="Hensen N."/>
            <person name="Bonometti L."/>
            <person name="Westerberg I."/>
            <person name="Brannstrom I.O."/>
            <person name="Guillou S."/>
            <person name="Cros-Aarteil S."/>
            <person name="Calhoun S."/>
            <person name="Haridas S."/>
            <person name="Kuo A."/>
            <person name="Mondo S."/>
            <person name="Pangilinan J."/>
            <person name="Riley R."/>
            <person name="LaButti K."/>
            <person name="Andreopoulos B."/>
            <person name="Lipzen A."/>
            <person name="Chen C."/>
            <person name="Yan M."/>
            <person name="Daum C."/>
            <person name="Ng V."/>
            <person name="Clum A."/>
            <person name="Steindorff A."/>
            <person name="Ohm R.A."/>
            <person name="Martin F."/>
            <person name="Silar P."/>
            <person name="Natvig D.O."/>
            <person name="Lalanne C."/>
            <person name="Gautier V."/>
            <person name="Ament-Velasquez S.L."/>
            <person name="Kruys A."/>
            <person name="Hutchinson M.I."/>
            <person name="Powell A.J."/>
            <person name="Barry K."/>
            <person name="Miller A.N."/>
            <person name="Grigoriev I.V."/>
            <person name="Debuchy R."/>
            <person name="Gladieux P."/>
            <person name="Hiltunen Thoren M."/>
            <person name="Johannesson H."/>
        </authorList>
    </citation>
    <scope>NUCLEOTIDE SEQUENCE</scope>
    <source>
        <strain evidence="2">PSN293</strain>
    </source>
</reference>
<comment type="caution">
    <text evidence="2">The sequence shown here is derived from an EMBL/GenBank/DDBJ whole genome shotgun (WGS) entry which is preliminary data.</text>
</comment>
<reference evidence="2" key="2">
    <citation type="submission" date="2023-05" db="EMBL/GenBank/DDBJ databases">
        <authorList>
            <consortium name="Lawrence Berkeley National Laboratory"/>
            <person name="Steindorff A."/>
            <person name="Hensen N."/>
            <person name="Bonometti L."/>
            <person name="Westerberg I."/>
            <person name="Brannstrom I.O."/>
            <person name="Guillou S."/>
            <person name="Cros-Aarteil S."/>
            <person name="Calhoun S."/>
            <person name="Haridas S."/>
            <person name="Kuo A."/>
            <person name="Mondo S."/>
            <person name="Pangilinan J."/>
            <person name="Riley R."/>
            <person name="Labutti K."/>
            <person name="Andreopoulos B."/>
            <person name="Lipzen A."/>
            <person name="Chen C."/>
            <person name="Yanf M."/>
            <person name="Daum C."/>
            <person name="Ng V."/>
            <person name="Clum A."/>
            <person name="Ohm R."/>
            <person name="Martin F."/>
            <person name="Silar P."/>
            <person name="Natvig D."/>
            <person name="Lalanne C."/>
            <person name="Gautier V."/>
            <person name="Ament-Velasquez S.L."/>
            <person name="Kruys A."/>
            <person name="Hutchinson M.I."/>
            <person name="Powell A.J."/>
            <person name="Barry K."/>
            <person name="Miller A.N."/>
            <person name="Grigoriev I.V."/>
            <person name="Debuchy R."/>
            <person name="Gladieux P."/>
            <person name="Thoren M.H."/>
            <person name="Johannesson H."/>
        </authorList>
    </citation>
    <scope>NUCLEOTIDE SEQUENCE</scope>
    <source>
        <strain evidence="2">PSN293</strain>
    </source>
</reference>
<feature type="compositionally biased region" description="Basic and acidic residues" evidence="1">
    <location>
        <begin position="181"/>
        <end position="193"/>
    </location>
</feature>
<feature type="region of interest" description="Disordered" evidence="1">
    <location>
        <begin position="1"/>
        <end position="166"/>
    </location>
</feature>